<sequence>EELLKNPIKHLNDVYVKINADIVKDSDIDNQAHTYFKKIETDTYAHLNINFDIYSNESQISNKRISFALKILKKKNIAIESNSAIITDLGKYKLDIVIIQKNN</sequence>
<gene>
    <name evidence="1" type="ORF">SCALOS_LOCUS9212</name>
</gene>
<feature type="non-terminal residue" evidence="1">
    <location>
        <position position="103"/>
    </location>
</feature>
<protein>
    <submittedName>
        <fullName evidence="1">10075_t:CDS:1</fullName>
    </submittedName>
</protein>
<proteinExistence type="predicted"/>
<dbReference type="EMBL" id="CAJVPM010027465">
    <property type="protein sequence ID" value="CAG8666283.1"/>
    <property type="molecule type" value="Genomic_DNA"/>
</dbReference>
<accession>A0ACA9NNE3</accession>
<reference evidence="1" key="1">
    <citation type="submission" date="2021-06" db="EMBL/GenBank/DDBJ databases">
        <authorList>
            <person name="Kallberg Y."/>
            <person name="Tangrot J."/>
            <person name="Rosling A."/>
        </authorList>
    </citation>
    <scope>NUCLEOTIDE SEQUENCE</scope>
    <source>
        <strain evidence="1">AU212A</strain>
    </source>
</reference>
<keyword evidence="2" id="KW-1185">Reference proteome</keyword>
<name>A0ACA9NNE3_9GLOM</name>
<comment type="caution">
    <text evidence="1">The sequence shown here is derived from an EMBL/GenBank/DDBJ whole genome shotgun (WGS) entry which is preliminary data.</text>
</comment>
<dbReference type="Proteomes" id="UP000789860">
    <property type="component" value="Unassembled WGS sequence"/>
</dbReference>
<evidence type="ECO:0000313" key="2">
    <source>
        <dbReference type="Proteomes" id="UP000789860"/>
    </source>
</evidence>
<organism evidence="1 2">
    <name type="scientific">Scutellospora calospora</name>
    <dbReference type="NCBI Taxonomy" id="85575"/>
    <lineage>
        <taxon>Eukaryota</taxon>
        <taxon>Fungi</taxon>
        <taxon>Fungi incertae sedis</taxon>
        <taxon>Mucoromycota</taxon>
        <taxon>Glomeromycotina</taxon>
        <taxon>Glomeromycetes</taxon>
        <taxon>Diversisporales</taxon>
        <taxon>Gigasporaceae</taxon>
        <taxon>Scutellospora</taxon>
    </lineage>
</organism>
<evidence type="ECO:0000313" key="1">
    <source>
        <dbReference type="EMBL" id="CAG8666283.1"/>
    </source>
</evidence>
<feature type="non-terminal residue" evidence="1">
    <location>
        <position position="1"/>
    </location>
</feature>